<evidence type="ECO:0000256" key="2">
    <source>
        <dbReference type="ARBA" id="ARBA00022679"/>
    </source>
</evidence>
<gene>
    <name evidence="6 8" type="primary">purN</name>
    <name evidence="8" type="ORF">ACFSCS_10905</name>
</gene>
<feature type="binding site" evidence="6">
    <location>
        <position position="113"/>
    </location>
    <ligand>
        <name>(6R)-10-formyltetrahydrofolate</name>
        <dbReference type="ChEBI" id="CHEBI:195366"/>
    </ligand>
</feature>
<dbReference type="EC" id="2.1.2.2" evidence="6"/>
<feature type="domain" description="Formyl transferase N-terminal" evidence="7">
    <location>
        <begin position="4"/>
        <end position="188"/>
    </location>
</feature>
<dbReference type="Proteomes" id="UP001597326">
    <property type="component" value="Unassembled WGS sequence"/>
</dbReference>
<evidence type="ECO:0000259" key="7">
    <source>
        <dbReference type="Pfam" id="PF00551"/>
    </source>
</evidence>
<evidence type="ECO:0000256" key="5">
    <source>
        <dbReference type="ARBA" id="ARBA00047664"/>
    </source>
</evidence>
<comment type="similarity">
    <text evidence="4 6">Belongs to the GART family.</text>
</comment>
<dbReference type="Gene3D" id="3.40.50.170">
    <property type="entry name" value="Formyl transferase, N-terminal domain"/>
    <property type="match status" value="1"/>
</dbReference>
<evidence type="ECO:0000256" key="1">
    <source>
        <dbReference type="ARBA" id="ARBA00005054"/>
    </source>
</evidence>
<dbReference type="Pfam" id="PF00551">
    <property type="entry name" value="Formyl_trans_N"/>
    <property type="match status" value="1"/>
</dbReference>
<evidence type="ECO:0000313" key="9">
    <source>
        <dbReference type="Proteomes" id="UP001597326"/>
    </source>
</evidence>
<keyword evidence="3 6" id="KW-0658">Purine biosynthesis</keyword>
<keyword evidence="9" id="KW-1185">Reference proteome</keyword>
<dbReference type="InterPro" id="IPR036477">
    <property type="entry name" value="Formyl_transf_N_sf"/>
</dbReference>
<organism evidence="8 9">
    <name type="scientific">Luteococcus peritonei</name>
    <dbReference type="NCBI Taxonomy" id="88874"/>
    <lineage>
        <taxon>Bacteria</taxon>
        <taxon>Bacillati</taxon>
        <taxon>Actinomycetota</taxon>
        <taxon>Actinomycetes</taxon>
        <taxon>Propionibacteriales</taxon>
        <taxon>Propionibacteriaceae</taxon>
        <taxon>Luteococcus</taxon>
    </lineage>
</organism>
<dbReference type="GO" id="GO:0004644">
    <property type="term" value="F:phosphoribosylglycinamide formyltransferase activity"/>
    <property type="evidence" value="ECO:0007669"/>
    <property type="project" value="UniProtKB-EC"/>
</dbReference>
<reference evidence="9" key="1">
    <citation type="journal article" date="2019" name="Int. J. Syst. Evol. Microbiol.">
        <title>The Global Catalogue of Microorganisms (GCM) 10K type strain sequencing project: providing services to taxonomists for standard genome sequencing and annotation.</title>
        <authorList>
            <consortium name="The Broad Institute Genomics Platform"/>
            <consortium name="The Broad Institute Genome Sequencing Center for Infectious Disease"/>
            <person name="Wu L."/>
            <person name="Ma J."/>
        </authorList>
    </citation>
    <scope>NUCLEOTIDE SEQUENCE [LARGE SCALE GENOMIC DNA]</scope>
    <source>
        <strain evidence="9">CAIM 431</strain>
    </source>
</reference>
<dbReference type="PROSITE" id="PS00373">
    <property type="entry name" value="GART"/>
    <property type="match status" value="1"/>
</dbReference>
<comment type="pathway">
    <text evidence="1 6">Purine metabolism; IMP biosynthesis via de novo pathway; N(2)-formyl-N(1)-(5-phospho-D-ribosyl)glycinamide from N(1)-(5-phospho-D-ribosyl)glycinamide (10-formyl THF route): step 1/1.</text>
</comment>
<evidence type="ECO:0000256" key="6">
    <source>
        <dbReference type="HAMAP-Rule" id="MF_01930"/>
    </source>
</evidence>
<comment type="caution">
    <text evidence="6">Lacks conserved residue(s) required for the propagation of feature annotation.</text>
</comment>
<comment type="caution">
    <text evidence="8">The sequence shown here is derived from an EMBL/GenBank/DDBJ whole genome shotgun (WGS) entry which is preliminary data.</text>
</comment>
<sequence>MSYRVVVLVSGSGTLLQALVDAREAGELGAELVAVGSDVADCRALERAAEAGIACFAHPMPRLLRRGSQERLDWDAQLADLVDAHRPDLVVSAGFMKLFDRPFMDRFAGRIINTHPALLPAFPGAHAVRDALAAGATETGASIFWVNDGVDTGELITQQAVPVHPEDDEDSLHQRIKVVERRLLVDVVNDLSVQAAR</sequence>
<dbReference type="PANTHER" id="PTHR43369:SF2">
    <property type="entry name" value="PHOSPHORIBOSYLGLYCINAMIDE FORMYLTRANSFERASE"/>
    <property type="match status" value="1"/>
</dbReference>
<evidence type="ECO:0000313" key="8">
    <source>
        <dbReference type="EMBL" id="MFD1890684.1"/>
    </source>
</evidence>
<dbReference type="PANTHER" id="PTHR43369">
    <property type="entry name" value="PHOSPHORIBOSYLGLYCINAMIDE FORMYLTRANSFERASE"/>
    <property type="match status" value="1"/>
</dbReference>
<dbReference type="InterPro" id="IPR001555">
    <property type="entry name" value="GART_AS"/>
</dbReference>
<evidence type="ECO:0000256" key="3">
    <source>
        <dbReference type="ARBA" id="ARBA00022755"/>
    </source>
</evidence>
<comment type="catalytic activity">
    <reaction evidence="5 6">
        <text>N(1)-(5-phospho-beta-D-ribosyl)glycinamide + (6R)-10-formyltetrahydrofolate = N(2)-formyl-N(1)-(5-phospho-beta-D-ribosyl)glycinamide + (6S)-5,6,7,8-tetrahydrofolate + H(+)</text>
        <dbReference type="Rhea" id="RHEA:15053"/>
        <dbReference type="ChEBI" id="CHEBI:15378"/>
        <dbReference type="ChEBI" id="CHEBI:57453"/>
        <dbReference type="ChEBI" id="CHEBI:143788"/>
        <dbReference type="ChEBI" id="CHEBI:147286"/>
        <dbReference type="ChEBI" id="CHEBI:195366"/>
        <dbReference type="EC" id="2.1.2.2"/>
    </reaction>
</comment>
<dbReference type="SUPFAM" id="SSF53328">
    <property type="entry name" value="Formyltransferase"/>
    <property type="match status" value="1"/>
</dbReference>
<keyword evidence="2 6" id="KW-0808">Transferase</keyword>
<comment type="function">
    <text evidence="6">Catalyzes the transfer of a formyl group from 10-formyltetrahydrofolate to 5-phospho-ribosyl-glycinamide (GAR), producing 5-phospho-ribosyl-N-formylglycinamide (FGAR) and tetrahydrofolate.</text>
</comment>
<feature type="site" description="Raises pKa of active site His" evidence="6">
    <location>
        <position position="151"/>
    </location>
</feature>
<dbReference type="InterPro" id="IPR002376">
    <property type="entry name" value="Formyl_transf_N"/>
</dbReference>
<dbReference type="RefSeq" id="WP_343871993.1">
    <property type="nucleotide sequence ID" value="NZ_BAAAIX010000004.1"/>
</dbReference>
<dbReference type="CDD" id="cd08645">
    <property type="entry name" value="FMT_core_GART"/>
    <property type="match status" value="1"/>
</dbReference>
<protein>
    <recommendedName>
        <fullName evidence="6">Phosphoribosylglycinamide formyltransferase</fullName>
        <ecNumber evidence="6">2.1.2.2</ecNumber>
    </recommendedName>
    <alternativeName>
        <fullName evidence="6">5'-phosphoribosylglycinamide transformylase</fullName>
    </alternativeName>
    <alternativeName>
        <fullName evidence="6">GAR transformylase</fullName>
        <shortName evidence="6">GART</shortName>
    </alternativeName>
</protein>
<proteinExistence type="inferred from homology"/>
<dbReference type="InterPro" id="IPR004607">
    <property type="entry name" value="GART"/>
</dbReference>
<dbReference type="EMBL" id="JBHUFZ010000025">
    <property type="protein sequence ID" value="MFD1890684.1"/>
    <property type="molecule type" value="Genomic_DNA"/>
</dbReference>
<accession>A0ABW4RXZ2</accession>
<feature type="active site" description="Proton donor" evidence="6">
    <location>
        <position position="115"/>
    </location>
</feature>
<evidence type="ECO:0000256" key="4">
    <source>
        <dbReference type="ARBA" id="ARBA00038440"/>
    </source>
</evidence>
<name>A0ABW4RXZ2_9ACTN</name>
<dbReference type="NCBIfam" id="TIGR00639">
    <property type="entry name" value="PurN"/>
    <property type="match status" value="1"/>
</dbReference>
<dbReference type="HAMAP" id="MF_01930">
    <property type="entry name" value="PurN"/>
    <property type="match status" value="1"/>
</dbReference>